<evidence type="ECO:0000313" key="1">
    <source>
        <dbReference type="EMBL" id="CZT18696.1"/>
    </source>
</evidence>
<dbReference type="EMBL" id="FJUY01000006">
    <property type="protein sequence ID" value="CZT18696.1"/>
    <property type="molecule type" value="Genomic_DNA"/>
</dbReference>
<organism evidence="1 2">
    <name type="scientific">Ramularia collo-cygni</name>
    <dbReference type="NCBI Taxonomy" id="112498"/>
    <lineage>
        <taxon>Eukaryota</taxon>
        <taxon>Fungi</taxon>
        <taxon>Dikarya</taxon>
        <taxon>Ascomycota</taxon>
        <taxon>Pezizomycotina</taxon>
        <taxon>Dothideomycetes</taxon>
        <taxon>Dothideomycetidae</taxon>
        <taxon>Mycosphaerellales</taxon>
        <taxon>Mycosphaerellaceae</taxon>
        <taxon>Ramularia</taxon>
    </lineage>
</organism>
<dbReference type="InterPro" id="IPR011042">
    <property type="entry name" value="6-blade_b-propeller_TolB-like"/>
</dbReference>
<protein>
    <recommendedName>
        <fullName evidence="3">Paraoxonase</fullName>
    </recommendedName>
</protein>
<name>A0A2D3V575_9PEZI</name>
<dbReference type="GeneID" id="35599714"/>
<reference evidence="1 2" key="1">
    <citation type="submission" date="2016-03" db="EMBL/GenBank/DDBJ databases">
        <authorList>
            <person name="Ploux O."/>
        </authorList>
    </citation>
    <scope>NUCLEOTIDE SEQUENCE [LARGE SCALE GENOMIC DNA]</scope>
    <source>
        <strain evidence="1 2">URUG2</strain>
    </source>
</reference>
<dbReference type="Gene3D" id="2.120.10.30">
    <property type="entry name" value="TolB, C-terminal domain"/>
    <property type="match status" value="1"/>
</dbReference>
<dbReference type="PANTHER" id="PTHR11799:SF30">
    <property type="entry name" value="SERUM PARAOXONASE_ARYLESTERASE 2"/>
    <property type="match status" value="1"/>
</dbReference>
<sequence length="381" mass="42028">MAIILPILTVLWASFMYYRANLLLTLYYNAPARLESINRIGNFEIRFTDLIRNCEDIYLDEKDGFALLSCDPGRDEWNTVMGTFVNSVSPPETGIYIYKYAEDGASPQQLTFSPPKDAPFHPLGIEYHPESQTLFVINHAPPQSTIESYHVDIQSNTAEFQKVIHDAQLLNTPNSIAAVSNTELFVTNDHYFRAVANPLLAKIESYAGIPGGGVAWVKYDRDQVRSESLLHLPFANGIALLNATTLAVSSSTTASVRLYSIDRSEDVPKLSSLTSFTVPFLPDNLSVDGNGKLLVAGHPHAPSLEIVARNNGACLKGGQESEEVCKAHRLSRFAEWTEEDGVKTLYSGSEFGSSTTAVRDVTRGVGFVTGLYQRGLLVWKE</sequence>
<dbReference type="RefSeq" id="XP_023625586.1">
    <property type="nucleotide sequence ID" value="XM_023769818.1"/>
</dbReference>
<accession>A0A2D3V575</accession>
<dbReference type="AlphaFoldDB" id="A0A2D3V575"/>
<evidence type="ECO:0008006" key="3">
    <source>
        <dbReference type="Google" id="ProtNLM"/>
    </source>
</evidence>
<dbReference type="PANTHER" id="PTHR11799">
    <property type="entry name" value="PARAOXONASE"/>
    <property type="match status" value="1"/>
</dbReference>
<proteinExistence type="predicted"/>
<evidence type="ECO:0000313" key="2">
    <source>
        <dbReference type="Proteomes" id="UP000225277"/>
    </source>
</evidence>
<dbReference type="SUPFAM" id="SSF63829">
    <property type="entry name" value="Calcium-dependent phosphotriesterase"/>
    <property type="match status" value="1"/>
</dbReference>
<keyword evidence="2" id="KW-1185">Reference proteome</keyword>
<gene>
    <name evidence="1" type="ORF">RCC_04540</name>
</gene>
<dbReference type="OrthoDB" id="5307922at2759"/>
<dbReference type="InterPro" id="IPR051288">
    <property type="entry name" value="Serum_paraoxonase/arylesterase"/>
</dbReference>
<dbReference type="Proteomes" id="UP000225277">
    <property type="component" value="Unassembled WGS sequence"/>
</dbReference>